<proteinExistence type="predicted"/>
<dbReference type="Gene3D" id="2.40.50.1020">
    <property type="entry name" value="LytTr DNA-binding domain"/>
    <property type="match status" value="1"/>
</dbReference>
<feature type="coiled-coil region" evidence="1">
    <location>
        <begin position="159"/>
        <end position="186"/>
    </location>
</feature>
<sequence length="498" mass="57194">MHDFDKSIAVLRNRDLVAMTDQNMPLNLFRLQQLGESYYQSNQTDSAVKVFESIAELPENTDNADILSNACSRLATHFLKINNLVAAEKYSLLAKKLLGFSPNLSIQISIDHTLYLINKKRGNFSEALSYYESFRNNQDKLNNIQLSKFIEDYNTKAKRISTSIEIAQIEAQRKNAETEKTNQKNLSVFMIVITTLLLVMLFAGKGFEPRIKLLEEYVSELKRSEKLAALLVLLIYFVSFFYFFIPVEHAVEIRSLKSAYRLLPGLLAFVLFVFVLPVFTSYYSGKNNEERNFKTYLLFSGLLILLVFISEYTLFSIFGFRSFNFLISLSIIVLASFVVPFYLVLMAVERLIIKRFETMSATLTKDIGQIKQKMSPAKEQITILSEKTSGKISFSLDDFIAVEAQGNYCMFYVMKKDVVTRKLLHITMKALETRFEEFPQVIRCHKSFLVNIRQIAKVNGNSRGYSLVFGGDIDPVPVSRGYQKDVMHVIQQFRDEIS</sequence>
<comment type="caution">
    <text evidence="4">The sequence shown here is derived from an EMBL/GenBank/DDBJ whole genome shotgun (WGS) entry which is preliminary data.</text>
</comment>
<dbReference type="InterPro" id="IPR011990">
    <property type="entry name" value="TPR-like_helical_dom_sf"/>
</dbReference>
<feature type="transmembrane region" description="Helical" evidence="2">
    <location>
        <begin position="296"/>
        <end position="319"/>
    </location>
</feature>
<dbReference type="SUPFAM" id="SSF48452">
    <property type="entry name" value="TPR-like"/>
    <property type="match status" value="1"/>
</dbReference>
<name>A0A644XRR9_9ZZZZ</name>
<keyword evidence="2" id="KW-0812">Transmembrane</keyword>
<feature type="transmembrane region" description="Helical" evidence="2">
    <location>
        <begin position="265"/>
        <end position="284"/>
    </location>
</feature>
<evidence type="ECO:0000313" key="4">
    <source>
        <dbReference type="EMBL" id="MPM18607.1"/>
    </source>
</evidence>
<dbReference type="PANTHER" id="PTHR37299">
    <property type="entry name" value="TRANSCRIPTIONAL REGULATOR-RELATED"/>
    <property type="match status" value="1"/>
</dbReference>
<keyword evidence="2" id="KW-0472">Membrane</keyword>
<feature type="transmembrane region" description="Helical" evidence="2">
    <location>
        <begin position="227"/>
        <end position="245"/>
    </location>
</feature>
<dbReference type="InterPro" id="IPR007492">
    <property type="entry name" value="LytTR_DNA-bd_dom"/>
</dbReference>
<accession>A0A644XRR9</accession>
<dbReference type="AlphaFoldDB" id="A0A644XRR9"/>
<evidence type="ECO:0000259" key="3">
    <source>
        <dbReference type="PROSITE" id="PS50930"/>
    </source>
</evidence>
<dbReference type="Pfam" id="PF04397">
    <property type="entry name" value="LytTR"/>
    <property type="match status" value="1"/>
</dbReference>
<evidence type="ECO:0000256" key="1">
    <source>
        <dbReference type="SAM" id="Coils"/>
    </source>
</evidence>
<dbReference type="SMART" id="SM00850">
    <property type="entry name" value="LytTR"/>
    <property type="match status" value="1"/>
</dbReference>
<dbReference type="InterPro" id="IPR046947">
    <property type="entry name" value="LytR-like"/>
</dbReference>
<dbReference type="Gene3D" id="1.25.40.10">
    <property type="entry name" value="Tetratricopeptide repeat domain"/>
    <property type="match status" value="1"/>
</dbReference>
<dbReference type="PROSITE" id="PS50930">
    <property type="entry name" value="HTH_LYTTR"/>
    <property type="match status" value="1"/>
</dbReference>
<organism evidence="4">
    <name type="scientific">bioreactor metagenome</name>
    <dbReference type="NCBI Taxonomy" id="1076179"/>
    <lineage>
        <taxon>unclassified sequences</taxon>
        <taxon>metagenomes</taxon>
        <taxon>ecological metagenomes</taxon>
    </lineage>
</organism>
<reference evidence="4" key="1">
    <citation type="submission" date="2019-08" db="EMBL/GenBank/DDBJ databases">
        <authorList>
            <person name="Kucharzyk K."/>
            <person name="Murdoch R.W."/>
            <person name="Higgins S."/>
            <person name="Loffler F."/>
        </authorList>
    </citation>
    <scope>NUCLEOTIDE SEQUENCE</scope>
</reference>
<gene>
    <name evidence="4" type="ORF">SDC9_65020</name>
</gene>
<feature type="domain" description="HTH LytTR-type" evidence="3">
    <location>
        <begin position="427"/>
        <end position="492"/>
    </location>
</feature>
<dbReference type="GO" id="GO:0003677">
    <property type="term" value="F:DNA binding"/>
    <property type="evidence" value="ECO:0007669"/>
    <property type="project" value="InterPro"/>
</dbReference>
<dbReference type="GO" id="GO:0000156">
    <property type="term" value="F:phosphorelay response regulator activity"/>
    <property type="evidence" value="ECO:0007669"/>
    <property type="project" value="InterPro"/>
</dbReference>
<dbReference type="EMBL" id="VSSQ01003017">
    <property type="protein sequence ID" value="MPM18607.1"/>
    <property type="molecule type" value="Genomic_DNA"/>
</dbReference>
<keyword evidence="1" id="KW-0175">Coiled coil</keyword>
<keyword evidence="2" id="KW-1133">Transmembrane helix</keyword>
<protein>
    <recommendedName>
        <fullName evidence="3">HTH LytTR-type domain-containing protein</fullName>
    </recommendedName>
</protein>
<feature type="transmembrane region" description="Helical" evidence="2">
    <location>
        <begin position="186"/>
        <end position="207"/>
    </location>
</feature>
<evidence type="ECO:0000256" key="2">
    <source>
        <dbReference type="SAM" id="Phobius"/>
    </source>
</evidence>
<feature type="transmembrane region" description="Helical" evidence="2">
    <location>
        <begin position="325"/>
        <end position="345"/>
    </location>
</feature>
<dbReference type="PANTHER" id="PTHR37299:SF1">
    <property type="entry name" value="STAGE 0 SPORULATION PROTEIN A HOMOLOG"/>
    <property type="match status" value="1"/>
</dbReference>